<protein>
    <submittedName>
        <fullName evidence="4">AAA family ATPase</fullName>
    </submittedName>
</protein>
<proteinExistence type="predicted"/>
<dbReference type="SUPFAM" id="SSF46894">
    <property type="entry name" value="C-terminal effector domain of the bipartite response regulators"/>
    <property type="match status" value="1"/>
</dbReference>
<gene>
    <name evidence="4" type="ORF">OM076_40155</name>
</gene>
<dbReference type="PANTHER" id="PTHR16305">
    <property type="entry name" value="TESTICULAR SOLUBLE ADENYLYL CYCLASE"/>
    <property type="match status" value="1"/>
</dbReference>
<evidence type="ECO:0000259" key="3">
    <source>
        <dbReference type="PROSITE" id="PS50043"/>
    </source>
</evidence>
<dbReference type="Gene3D" id="1.10.10.10">
    <property type="entry name" value="Winged helix-like DNA-binding domain superfamily/Winged helix DNA-binding domain"/>
    <property type="match status" value="1"/>
</dbReference>
<dbReference type="Pfam" id="PF13191">
    <property type="entry name" value="AAA_16"/>
    <property type="match status" value="1"/>
</dbReference>
<dbReference type="Proteomes" id="UP001149140">
    <property type="component" value="Unassembled WGS sequence"/>
</dbReference>
<dbReference type="InterPro" id="IPR036388">
    <property type="entry name" value="WH-like_DNA-bd_sf"/>
</dbReference>
<keyword evidence="1" id="KW-0547">Nucleotide-binding</keyword>
<dbReference type="SMART" id="SM00421">
    <property type="entry name" value="HTH_LUXR"/>
    <property type="match status" value="1"/>
</dbReference>
<evidence type="ECO:0000313" key="5">
    <source>
        <dbReference type="Proteomes" id="UP001149140"/>
    </source>
</evidence>
<keyword evidence="5" id="KW-1185">Reference proteome</keyword>
<evidence type="ECO:0000313" key="4">
    <source>
        <dbReference type="EMBL" id="MDA0166546.1"/>
    </source>
</evidence>
<feature type="domain" description="HTH luxR-type" evidence="3">
    <location>
        <begin position="901"/>
        <end position="964"/>
    </location>
</feature>
<dbReference type="InterPro" id="IPR000792">
    <property type="entry name" value="Tscrpt_reg_LuxR_C"/>
</dbReference>
<sequence>MTTALSPRRSNLHVVPSPSAPSPLIERAVELDVLRSSVARLESGASGVVVLEAPAGLGKTALLEYGASVAARSGFLVRRAAPGPLERHFAFGVVRALLEGPVREASPGEREHLLDGAAAAAGELLLDGTAPAGDSAMLIAHSVLWLCSAIAERRPLALVIDDAQWADRASLEVLSYLARRVDDLPLLLLIGARADDPDAASDLLTLLGSVRSATVLHPQPLTARGATQLIRRLAPETPAAVCRDCHRAVGGNPWLLGELGRQIAAHGPEALEDSEQDAPHVTAIARTVVRRRLAELCPRDRGVVAALAVIGDGAPPHVLAAVAGVPVGELGPARDALLAAGLLDSGFEAPKTLPCSAAPSAGMRFAHGLIAVAIAEELPRTERERLHREAARALMDCGADPGVVASHLLECGPQADPGVTELLLRAAAAAARGGVPRAAAAYLERALQERAPGDDRGKMLARLGTVAFDAGLPDSRRRLREALREVDDRECRIDVLTRLAALNLVDAGDEGLAQVFEQELAGEDDPDVRLAVEAASLDALLIFPERHAERARRVAAIDLSESADPLLERVVLAHRAWVGTELGAPSASVWAAMARSALDGGLLREEAHWRSAYSLSARVLVATDDPQAGEAIAGMRDVALERGSLRLRVAAEWYAADHALRTGRVGEAENHARLALDLVDDDTNVFSGGAAEVLVCALAERGAFGEARELLRERRLDGALGFAVWEIGLRHARARLWLGEGDFERAYAEAMEAGTLRAEQGRPNPSLEAWRSTAARALAHLGRREEAMALADAELALAERFGAPVPIATALHARAVAEPDHETRIALCRRGLAVAAGSSGLEAVRLRLELGSALASLGRRVEARDALRPALADADAAGAVALAQRARRELVATGLRPRHAAIEGAAALTPRQRQICELAAAGKGNRAIAQQLFLSIKTVETHLAAGYRKLGVNTRSELAAELAA</sequence>
<evidence type="ECO:0000256" key="1">
    <source>
        <dbReference type="ARBA" id="ARBA00022741"/>
    </source>
</evidence>
<dbReference type="PROSITE" id="PS50043">
    <property type="entry name" value="HTH_LUXR_2"/>
    <property type="match status" value="1"/>
</dbReference>
<dbReference type="GO" id="GO:0004016">
    <property type="term" value="F:adenylate cyclase activity"/>
    <property type="evidence" value="ECO:0007669"/>
    <property type="project" value="TreeGrafter"/>
</dbReference>
<dbReference type="InterPro" id="IPR016032">
    <property type="entry name" value="Sig_transdc_resp-reg_C-effctor"/>
</dbReference>
<dbReference type="GO" id="GO:0005524">
    <property type="term" value="F:ATP binding"/>
    <property type="evidence" value="ECO:0007669"/>
    <property type="project" value="UniProtKB-KW"/>
</dbReference>
<reference evidence="4" key="1">
    <citation type="submission" date="2022-10" db="EMBL/GenBank/DDBJ databases">
        <title>The WGS of Solirubrobacter ginsenosidimutans DSM 21036.</title>
        <authorList>
            <person name="Jiang Z."/>
        </authorList>
    </citation>
    <scope>NUCLEOTIDE SEQUENCE</scope>
    <source>
        <strain evidence="4">DSM 21036</strain>
    </source>
</reference>
<dbReference type="EMBL" id="JAPDOD010000068">
    <property type="protein sequence ID" value="MDA0166546.1"/>
    <property type="molecule type" value="Genomic_DNA"/>
</dbReference>
<dbReference type="PRINTS" id="PR00038">
    <property type="entry name" value="HTHLUXR"/>
</dbReference>
<dbReference type="InterPro" id="IPR041664">
    <property type="entry name" value="AAA_16"/>
</dbReference>
<dbReference type="GO" id="GO:0006355">
    <property type="term" value="P:regulation of DNA-templated transcription"/>
    <property type="evidence" value="ECO:0007669"/>
    <property type="project" value="InterPro"/>
</dbReference>
<dbReference type="InterPro" id="IPR027417">
    <property type="entry name" value="P-loop_NTPase"/>
</dbReference>
<name>A0A9X3S809_9ACTN</name>
<dbReference type="SUPFAM" id="SSF52540">
    <property type="entry name" value="P-loop containing nucleoside triphosphate hydrolases"/>
    <property type="match status" value="1"/>
</dbReference>
<keyword evidence="2" id="KW-0067">ATP-binding</keyword>
<dbReference type="RefSeq" id="WP_270045804.1">
    <property type="nucleotide sequence ID" value="NZ_JAPDOD010000068.1"/>
</dbReference>
<dbReference type="GO" id="GO:0005737">
    <property type="term" value="C:cytoplasm"/>
    <property type="evidence" value="ECO:0007669"/>
    <property type="project" value="TreeGrafter"/>
</dbReference>
<organism evidence="4 5">
    <name type="scientific">Solirubrobacter ginsenosidimutans</name>
    <dbReference type="NCBI Taxonomy" id="490573"/>
    <lineage>
        <taxon>Bacteria</taxon>
        <taxon>Bacillati</taxon>
        <taxon>Actinomycetota</taxon>
        <taxon>Thermoleophilia</taxon>
        <taxon>Solirubrobacterales</taxon>
        <taxon>Solirubrobacteraceae</taxon>
        <taxon>Solirubrobacter</taxon>
    </lineage>
</organism>
<dbReference type="CDD" id="cd06170">
    <property type="entry name" value="LuxR_C_like"/>
    <property type="match status" value="1"/>
</dbReference>
<dbReference type="PANTHER" id="PTHR16305:SF35">
    <property type="entry name" value="TRANSCRIPTIONAL ACTIVATOR DOMAIN"/>
    <property type="match status" value="1"/>
</dbReference>
<dbReference type="Pfam" id="PF00196">
    <property type="entry name" value="GerE"/>
    <property type="match status" value="1"/>
</dbReference>
<comment type="caution">
    <text evidence="4">The sequence shown here is derived from an EMBL/GenBank/DDBJ whole genome shotgun (WGS) entry which is preliminary data.</text>
</comment>
<accession>A0A9X3S809</accession>
<dbReference type="AlphaFoldDB" id="A0A9X3S809"/>
<evidence type="ECO:0000256" key="2">
    <source>
        <dbReference type="ARBA" id="ARBA00022840"/>
    </source>
</evidence>
<dbReference type="GO" id="GO:0003677">
    <property type="term" value="F:DNA binding"/>
    <property type="evidence" value="ECO:0007669"/>
    <property type="project" value="InterPro"/>
</dbReference>